<evidence type="ECO:0000313" key="2">
    <source>
        <dbReference type="EMBL" id="PBK85483.1"/>
    </source>
</evidence>
<protein>
    <submittedName>
        <fullName evidence="2">Uncharacterized protein</fullName>
    </submittedName>
</protein>
<dbReference type="EMBL" id="KZ293690">
    <property type="protein sequence ID" value="PBK85483.1"/>
    <property type="molecule type" value="Genomic_DNA"/>
</dbReference>
<organism evidence="2 3">
    <name type="scientific">Armillaria gallica</name>
    <name type="common">Bulbous honey fungus</name>
    <name type="synonym">Armillaria bulbosa</name>
    <dbReference type="NCBI Taxonomy" id="47427"/>
    <lineage>
        <taxon>Eukaryota</taxon>
        <taxon>Fungi</taxon>
        <taxon>Dikarya</taxon>
        <taxon>Basidiomycota</taxon>
        <taxon>Agaricomycotina</taxon>
        <taxon>Agaricomycetes</taxon>
        <taxon>Agaricomycetidae</taxon>
        <taxon>Agaricales</taxon>
        <taxon>Marasmiineae</taxon>
        <taxon>Physalacriaceae</taxon>
        <taxon>Armillaria</taxon>
    </lineage>
</organism>
<gene>
    <name evidence="2" type="ORF">ARMGADRAFT_556262</name>
</gene>
<evidence type="ECO:0000256" key="1">
    <source>
        <dbReference type="SAM" id="Phobius"/>
    </source>
</evidence>
<keyword evidence="3" id="KW-1185">Reference proteome</keyword>
<dbReference type="AlphaFoldDB" id="A0A2H3DB41"/>
<keyword evidence="1" id="KW-0812">Transmembrane</keyword>
<proteinExistence type="predicted"/>
<keyword evidence="1" id="KW-1133">Transmembrane helix</keyword>
<name>A0A2H3DB41_ARMGA</name>
<sequence length="57" mass="6509">MTYTPTPCRPCLPRFSYYHFPHLSRIFGSTLIVFVFCRTSLFVFSSLFCGMTGLCSA</sequence>
<dbReference type="Proteomes" id="UP000217790">
    <property type="component" value="Unassembled WGS sequence"/>
</dbReference>
<keyword evidence="1" id="KW-0472">Membrane</keyword>
<reference evidence="3" key="1">
    <citation type="journal article" date="2017" name="Nat. Ecol. Evol.">
        <title>Genome expansion and lineage-specific genetic innovations in the forest pathogenic fungi Armillaria.</title>
        <authorList>
            <person name="Sipos G."/>
            <person name="Prasanna A.N."/>
            <person name="Walter M.C."/>
            <person name="O'Connor E."/>
            <person name="Balint B."/>
            <person name="Krizsan K."/>
            <person name="Kiss B."/>
            <person name="Hess J."/>
            <person name="Varga T."/>
            <person name="Slot J."/>
            <person name="Riley R."/>
            <person name="Boka B."/>
            <person name="Rigling D."/>
            <person name="Barry K."/>
            <person name="Lee J."/>
            <person name="Mihaltcheva S."/>
            <person name="LaButti K."/>
            <person name="Lipzen A."/>
            <person name="Waldron R."/>
            <person name="Moloney N.M."/>
            <person name="Sperisen C."/>
            <person name="Kredics L."/>
            <person name="Vagvoelgyi C."/>
            <person name="Patrignani A."/>
            <person name="Fitzpatrick D."/>
            <person name="Nagy I."/>
            <person name="Doyle S."/>
            <person name="Anderson J.B."/>
            <person name="Grigoriev I.V."/>
            <person name="Gueldener U."/>
            <person name="Muensterkoetter M."/>
            <person name="Nagy L.G."/>
        </authorList>
    </citation>
    <scope>NUCLEOTIDE SEQUENCE [LARGE SCALE GENOMIC DNA]</scope>
    <source>
        <strain evidence="3">Ar21-2</strain>
    </source>
</reference>
<feature type="transmembrane region" description="Helical" evidence="1">
    <location>
        <begin position="26"/>
        <end position="49"/>
    </location>
</feature>
<accession>A0A2H3DB41</accession>
<evidence type="ECO:0000313" key="3">
    <source>
        <dbReference type="Proteomes" id="UP000217790"/>
    </source>
</evidence>
<dbReference type="InParanoid" id="A0A2H3DB41"/>